<dbReference type="Pfam" id="PF13561">
    <property type="entry name" value="adh_short_C2"/>
    <property type="match status" value="1"/>
</dbReference>
<dbReference type="NCBIfam" id="NF009466">
    <property type="entry name" value="PRK12826.1-2"/>
    <property type="match status" value="1"/>
</dbReference>
<gene>
    <name evidence="3" type="ORF">S03H2_09841</name>
</gene>
<sequence length="252" mass="27507">MIFLEGRKVLITGGSRGIGRATAILFAKAGCDLAINFINQKEAAEKVREEIDKIGRECLVFKADISQNNDVNSMIKGVIEKWGRIDILVNNAGIWTYGEMGKMSEKTWAETMKINVDGVFYTCNAVVPHMKEKKRGWIISVSSTAAVRGEAFHSHYAASKGALVSFTKSLAAELGPYNIRVNCVAPGWVDTDMCSGVFSDPDFRDKVQESIPLRRIPPPEDIAGPILFLASDLARHITGEVLNVNGGSVLCT</sequence>
<comment type="caution">
    <text evidence="3">The sequence shown here is derived from an EMBL/GenBank/DDBJ whole genome shotgun (WGS) entry which is preliminary data.</text>
</comment>
<dbReference type="SUPFAM" id="SSF51735">
    <property type="entry name" value="NAD(P)-binding Rossmann-fold domains"/>
    <property type="match status" value="1"/>
</dbReference>
<dbReference type="AlphaFoldDB" id="X1E0P0"/>
<dbReference type="PANTHER" id="PTHR42879:SF2">
    <property type="entry name" value="3-OXOACYL-[ACYL-CARRIER-PROTEIN] REDUCTASE FABG"/>
    <property type="match status" value="1"/>
</dbReference>
<dbReference type="PROSITE" id="PS00061">
    <property type="entry name" value="ADH_SHORT"/>
    <property type="match status" value="1"/>
</dbReference>
<proteinExistence type="inferred from homology"/>
<organism evidence="3">
    <name type="scientific">marine sediment metagenome</name>
    <dbReference type="NCBI Taxonomy" id="412755"/>
    <lineage>
        <taxon>unclassified sequences</taxon>
        <taxon>metagenomes</taxon>
        <taxon>ecological metagenomes</taxon>
    </lineage>
</organism>
<name>X1E0P0_9ZZZZ</name>
<dbReference type="FunFam" id="3.40.50.720:FF:000084">
    <property type="entry name" value="Short-chain dehydrogenase reductase"/>
    <property type="match status" value="1"/>
</dbReference>
<dbReference type="InterPro" id="IPR050259">
    <property type="entry name" value="SDR"/>
</dbReference>
<dbReference type="SMART" id="SM00822">
    <property type="entry name" value="PKS_KR"/>
    <property type="match status" value="1"/>
</dbReference>
<dbReference type="CDD" id="cd05233">
    <property type="entry name" value="SDR_c"/>
    <property type="match status" value="1"/>
</dbReference>
<dbReference type="PRINTS" id="PR00081">
    <property type="entry name" value="GDHRDH"/>
</dbReference>
<dbReference type="InterPro" id="IPR036291">
    <property type="entry name" value="NAD(P)-bd_dom_sf"/>
</dbReference>
<dbReference type="NCBIfam" id="NF005559">
    <property type="entry name" value="PRK07231.1"/>
    <property type="match status" value="1"/>
</dbReference>
<evidence type="ECO:0000256" key="1">
    <source>
        <dbReference type="ARBA" id="ARBA00006484"/>
    </source>
</evidence>
<accession>X1E0P0</accession>
<dbReference type="GO" id="GO:0032787">
    <property type="term" value="P:monocarboxylic acid metabolic process"/>
    <property type="evidence" value="ECO:0007669"/>
    <property type="project" value="UniProtKB-ARBA"/>
</dbReference>
<dbReference type="Gene3D" id="3.40.50.720">
    <property type="entry name" value="NAD(P)-binding Rossmann-like Domain"/>
    <property type="match status" value="1"/>
</dbReference>
<dbReference type="InterPro" id="IPR002347">
    <property type="entry name" value="SDR_fam"/>
</dbReference>
<comment type="similarity">
    <text evidence="1">Belongs to the short-chain dehydrogenases/reductases (SDR) family.</text>
</comment>
<dbReference type="InterPro" id="IPR020904">
    <property type="entry name" value="Sc_DH/Rdtase_CS"/>
</dbReference>
<evidence type="ECO:0000313" key="3">
    <source>
        <dbReference type="EMBL" id="GAH26846.1"/>
    </source>
</evidence>
<evidence type="ECO:0000259" key="2">
    <source>
        <dbReference type="SMART" id="SM00822"/>
    </source>
</evidence>
<dbReference type="PANTHER" id="PTHR42879">
    <property type="entry name" value="3-OXOACYL-(ACYL-CARRIER-PROTEIN) REDUCTASE"/>
    <property type="match status" value="1"/>
</dbReference>
<feature type="domain" description="Ketoreductase" evidence="2">
    <location>
        <begin position="7"/>
        <end position="191"/>
    </location>
</feature>
<dbReference type="InterPro" id="IPR057326">
    <property type="entry name" value="KR_dom"/>
</dbReference>
<reference evidence="3" key="1">
    <citation type="journal article" date="2014" name="Front. Microbiol.">
        <title>High frequency of phylogenetically diverse reductive dehalogenase-homologous genes in deep subseafloor sedimentary metagenomes.</title>
        <authorList>
            <person name="Kawai M."/>
            <person name="Futagami T."/>
            <person name="Toyoda A."/>
            <person name="Takaki Y."/>
            <person name="Nishi S."/>
            <person name="Hori S."/>
            <person name="Arai W."/>
            <person name="Tsubouchi T."/>
            <person name="Morono Y."/>
            <person name="Uchiyama I."/>
            <person name="Ito T."/>
            <person name="Fujiyama A."/>
            <person name="Inagaki F."/>
            <person name="Takami H."/>
        </authorList>
    </citation>
    <scope>NUCLEOTIDE SEQUENCE</scope>
    <source>
        <strain evidence="3">Expedition CK06-06</strain>
    </source>
</reference>
<dbReference type="EMBL" id="BARU01005109">
    <property type="protein sequence ID" value="GAH26846.1"/>
    <property type="molecule type" value="Genomic_DNA"/>
</dbReference>
<dbReference type="PRINTS" id="PR00080">
    <property type="entry name" value="SDRFAMILY"/>
</dbReference>
<protein>
    <recommendedName>
        <fullName evidence="2">Ketoreductase domain-containing protein</fullName>
    </recommendedName>
</protein>